<reference evidence="2" key="1">
    <citation type="journal article" date="2011" name="Environ. Microbiol.">
        <title>A blueprint of ectoine metabolism from the genome of the industrial producer Halomonas elongata DSM 2581(T).</title>
        <authorList>
            <person name="Schwibbert K."/>
            <person name="Marin-Sanguino A."/>
            <person name="Bagyan I."/>
            <person name="Heidrich G."/>
            <person name="Lentzen G."/>
            <person name="Seitz H."/>
            <person name="Rampp M."/>
            <person name="Schuster S.C."/>
            <person name="Klenk H.P."/>
            <person name="Pfeiffer F."/>
            <person name="Oesterhelt D."/>
            <person name="Kunte H.J."/>
        </authorList>
    </citation>
    <scope>NUCLEOTIDE SEQUENCE [LARGE SCALE GENOMIC DNA]</scope>
    <source>
        <strain evidence="2">ATCC 33173 / DSM 2581 / NBRC 15536 / NCIMB 2198 / 1H9</strain>
    </source>
</reference>
<protein>
    <submittedName>
        <fullName evidence="1">DUF938 family protein</fullName>
    </submittedName>
</protein>
<dbReference type="STRING" id="768066.HELO_2481"/>
<dbReference type="CDD" id="cd02440">
    <property type="entry name" value="AdoMet_MTases"/>
    <property type="match status" value="1"/>
</dbReference>
<name>E1VCL0_HALED</name>
<proteinExistence type="predicted"/>
<dbReference type="Pfam" id="PF06080">
    <property type="entry name" value="DUF938"/>
    <property type="match status" value="1"/>
</dbReference>
<evidence type="ECO:0000313" key="2">
    <source>
        <dbReference type="Proteomes" id="UP000008707"/>
    </source>
</evidence>
<dbReference type="PANTHER" id="PTHR20974">
    <property type="entry name" value="UPF0585 PROTEIN CG18661"/>
    <property type="match status" value="1"/>
</dbReference>
<dbReference type="InterPro" id="IPR010342">
    <property type="entry name" value="DUF938"/>
</dbReference>
<dbReference type="Gene3D" id="3.40.50.150">
    <property type="entry name" value="Vaccinia Virus protein VP39"/>
    <property type="match status" value="1"/>
</dbReference>
<dbReference type="SUPFAM" id="SSF53335">
    <property type="entry name" value="S-adenosyl-L-methionine-dependent methyltransferases"/>
    <property type="match status" value="1"/>
</dbReference>
<organism evidence="1 2">
    <name type="scientific">Halomonas elongata (strain ATCC 33173 / DSM 2581 / NBRC 15536 / NCIMB 2198 / 1H9)</name>
    <dbReference type="NCBI Taxonomy" id="768066"/>
    <lineage>
        <taxon>Bacteria</taxon>
        <taxon>Pseudomonadati</taxon>
        <taxon>Pseudomonadota</taxon>
        <taxon>Gammaproteobacteria</taxon>
        <taxon>Oceanospirillales</taxon>
        <taxon>Halomonadaceae</taxon>
        <taxon>Halomonas</taxon>
    </lineage>
</organism>
<sequence length="208" mass="22677">MMSRTDHRGTSPACLKSPAAARNREPILAVLEEVLPARARVLELASGSGEHALHFATAMPGWQWQPSDVDSHSLASIEAWREASGPDNLLAPIRLDATAAWPDGTFDAIVAINLIHISPWEVTEALMALAGERLAAGGVLYLYGPYRREGRHTAPSNAAFDEDLKRRDARWGVRDLETVVEAANSRGLVLETVVEMPANNLSVVLRRQ</sequence>
<dbReference type="eggNOG" id="COG2813">
    <property type="taxonomic scope" value="Bacteria"/>
</dbReference>
<dbReference type="KEGG" id="hel:HELO_2481"/>
<dbReference type="Proteomes" id="UP000008707">
    <property type="component" value="Chromosome"/>
</dbReference>
<dbReference type="EMBL" id="FN869568">
    <property type="protein sequence ID" value="CBV42365.2"/>
    <property type="molecule type" value="Genomic_DNA"/>
</dbReference>
<dbReference type="InterPro" id="IPR029063">
    <property type="entry name" value="SAM-dependent_MTases_sf"/>
</dbReference>
<dbReference type="PANTHER" id="PTHR20974:SF0">
    <property type="entry name" value="UPF0585 PROTEIN CG18661"/>
    <property type="match status" value="1"/>
</dbReference>
<evidence type="ECO:0000313" key="1">
    <source>
        <dbReference type="EMBL" id="CBV42365.2"/>
    </source>
</evidence>
<dbReference type="AlphaFoldDB" id="E1VCL0"/>
<accession>E1VCL0</accession>
<gene>
    <name evidence="1" type="ordered locus">HELO_2481</name>
</gene>